<name>A0A4Q0I3C8_9FIRM</name>
<reference evidence="8" key="1">
    <citation type="submission" date="2018-11" db="EMBL/GenBank/DDBJ databases">
        <title>Genome sequencing of a novel mesophilic and cellulolytic organism within the genus Hungateiclostridium.</title>
        <authorList>
            <person name="Rettenmaier R."/>
            <person name="Liebl W."/>
            <person name="Zverlov V."/>
        </authorList>
    </citation>
    <scope>NUCLEOTIDE SEQUENCE [LARGE SCALE GENOMIC DNA]</scope>
    <source>
        <strain evidence="8">N2K1</strain>
    </source>
</reference>
<evidence type="ECO:0000256" key="1">
    <source>
        <dbReference type="ARBA" id="ARBA00004370"/>
    </source>
</evidence>
<evidence type="ECO:0000256" key="4">
    <source>
        <dbReference type="ARBA" id="ARBA00022679"/>
    </source>
</evidence>
<evidence type="ECO:0000256" key="2">
    <source>
        <dbReference type="ARBA" id="ARBA00006962"/>
    </source>
</evidence>
<dbReference type="RefSeq" id="WP_069195441.1">
    <property type="nucleotide sequence ID" value="NZ_RLII01000013.1"/>
</dbReference>
<organism evidence="7 8">
    <name type="scientific">Acetivibrio mesophilus</name>
    <dbReference type="NCBI Taxonomy" id="2487273"/>
    <lineage>
        <taxon>Bacteria</taxon>
        <taxon>Bacillati</taxon>
        <taxon>Bacillota</taxon>
        <taxon>Clostridia</taxon>
        <taxon>Eubacteriales</taxon>
        <taxon>Oscillospiraceae</taxon>
        <taxon>Acetivibrio</taxon>
    </lineage>
</organism>
<keyword evidence="4 7" id="KW-0808">Transferase</keyword>
<dbReference type="InterPro" id="IPR009695">
    <property type="entry name" value="Diacylglyc_glucosyltr_N"/>
</dbReference>
<dbReference type="Pfam" id="PF04101">
    <property type="entry name" value="Glyco_tran_28_C"/>
    <property type="match status" value="1"/>
</dbReference>
<sequence length="383" mass="42919">MNVLFLSISLGSGHIKAAEALRKYIVLRYPTAKTLIVDTFKYINPLIHTVVVDGYLNIVKYAPQVYGGLYRMSEYRKNVNRMSRVLSQLMAPKIHKLIQDFKPSIIVCTHPFPLQMIAYLKEHYNLAVPSIAILTDFVNHPFWFHNNIEAYIVAHDYIKRDMIECGISENRIFTYGIPIAPEFLKSAPKAQVRKELSLKNTLTMLLMGGSLGIGDIESAFKSFAKCKRNIQIIAAAGKNGSLEKRLNDFGASCSIPVKIFGYADNIPMLMDGADFIVTKPGGMTISEALVKKLPALIISPIPGQEERNEQFLINSGAAVRIQKNTNIDSILCQVYDNKLRYTQMKEIAGTLAKPDSGHNIVNLIEKLINDNEKGLFKYSFNAL</sequence>
<keyword evidence="8" id="KW-1185">Reference proteome</keyword>
<dbReference type="InterPro" id="IPR050519">
    <property type="entry name" value="Glycosyltransf_28_UgtP"/>
</dbReference>
<dbReference type="OrthoDB" id="9815663at2"/>
<feature type="domain" description="Diacylglycerol glucosyltransferase N-terminal" evidence="6">
    <location>
        <begin position="14"/>
        <end position="179"/>
    </location>
</feature>
<dbReference type="AlphaFoldDB" id="A0A4Q0I3C8"/>
<dbReference type="PANTHER" id="PTHR43025">
    <property type="entry name" value="MONOGALACTOSYLDIACYLGLYCEROL SYNTHASE"/>
    <property type="match status" value="1"/>
</dbReference>
<dbReference type="GO" id="GO:0016020">
    <property type="term" value="C:membrane"/>
    <property type="evidence" value="ECO:0007669"/>
    <property type="project" value="UniProtKB-SubCell"/>
</dbReference>
<accession>A0A4Q0I3C8</accession>
<dbReference type="GO" id="GO:0016758">
    <property type="term" value="F:hexosyltransferase activity"/>
    <property type="evidence" value="ECO:0007669"/>
    <property type="project" value="InterPro"/>
</dbReference>
<evidence type="ECO:0000313" key="8">
    <source>
        <dbReference type="Proteomes" id="UP000289166"/>
    </source>
</evidence>
<evidence type="ECO:0000259" key="5">
    <source>
        <dbReference type="Pfam" id="PF04101"/>
    </source>
</evidence>
<evidence type="ECO:0000313" key="7">
    <source>
        <dbReference type="EMBL" id="RXE58764.1"/>
    </source>
</evidence>
<dbReference type="Pfam" id="PF06925">
    <property type="entry name" value="MGDG_synth"/>
    <property type="match status" value="1"/>
</dbReference>
<keyword evidence="3" id="KW-0328">Glycosyltransferase</keyword>
<comment type="similarity">
    <text evidence="2">Belongs to the glycosyltransferase 28 family.</text>
</comment>
<comment type="subcellular location">
    <subcellularLocation>
        <location evidence="1">Membrane</location>
    </subcellularLocation>
</comment>
<dbReference type="InterPro" id="IPR007235">
    <property type="entry name" value="Glyco_trans_28_C"/>
</dbReference>
<dbReference type="PANTHER" id="PTHR43025:SF3">
    <property type="entry name" value="MONOGALACTOSYLDIACYLGLYCEROL SYNTHASE 1, CHLOROPLASTIC"/>
    <property type="match status" value="1"/>
</dbReference>
<proteinExistence type="inferred from homology"/>
<dbReference type="EMBL" id="RLII01000013">
    <property type="protein sequence ID" value="RXE58764.1"/>
    <property type="molecule type" value="Genomic_DNA"/>
</dbReference>
<comment type="caution">
    <text evidence="7">The sequence shown here is derived from an EMBL/GenBank/DDBJ whole genome shotgun (WGS) entry which is preliminary data.</text>
</comment>
<evidence type="ECO:0000256" key="3">
    <source>
        <dbReference type="ARBA" id="ARBA00022676"/>
    </source>
</evidence>
<evidence type="ECO:0000259" key="6">
    <source>
        <dbReference type="Pfam" id="PF06925"/>
    </source>
</evidence>
<dbReference type="Gene3D" id="3.40.50.2000">
    <property type="entry name" value="Glycogen Phosphorylase B"/>
    <property type="match status" value="1"/>
</dbReference>
<protein>
    <submittedName>
        <fullName evidence="7">UDP-N-acetylglucosamine--LPS N-acetylglucosamine transferase</fullName>
    </submittedName>
</protein>
<dbReference type="GO" id="GO:0009247">
    <property type="term" value="P:glycolipid biosynthetic process"/>
    <property type="evidence" value="ECO:0007669"/>
    <property type="project" value="InterPro"/>
</dbReference>
<feature type="domain" description="Glycosyl transferase family 28 C-terminal" evidence="5">
    <location>
        <begin position="204"/>
        <end position="346"/>
    </location>
</feature>
<gene>
    <name evidence="7" type="ORF">EFD62_10700</name>
</gene>
<dbReference type="SUPFAM" id="SSF53756">
    <property type="entry name" value="UDP-Glycosyltransferase/glycogen phosphorylase"/>
    <property type="match status" value="1"/>
</dbReference>
<dbReference type="Proteomes" id="UP000289166">
    <property type="component" value="Unassembled WGS sequence"/>
</dbReference>